<feature type="region of interest" description="Disordered" evidence="1">
    <location>
        <begin position="1"/>
        <end position="27"/>
    </location>
</feature>
<dbReference type="AlphaFoldDB" id="A0A9P6HDT3"/>
<reference evidence="2" key="1">
    <citation type="journal article" date="2020" name="Nat. Commun.">
        <title>Large-scale genome sequencing of mycorrhizal fungi provides insights into the early evolution of symbiotic traits.</title>
        <authorList>
            <person name="Miyauchi S."/>
            <person name="Kiss E."/>
            <person name="Kuo A."/>
            <person name="Drula E."/>
            <person name="Kohler A."/>
            <person name="Sanchez-Garcia M."/>
            <person name="Morin E."/>
            <person name="Andreopoulos B."/>
            <person name="Barry K.W."/>
            <person name="Bonito G."/>
            <person name="Buee M."/>
            <person name="Carver A."/>
            <person name="Chen C."/>
            <person name="Cichocki N."/>
            <person name="Clum A."/>
            <person name="Culley D."/>
            <person name="Crous P.W."/>
            <person name="Fauchery L."/>
            <person name="Girlanda M."/>
            <person name="Hayes R.D."/>
            <person name="Keri Z."/>
            <person name="LaButti K."/>
            <person name="Lipzen A."/>
            <person name="Lombard V."/>
            <person name="Magnuson J."/>
            <person name="Maillard F."/>
            <person name="Murat C."/>
            <person name="Nolan M."/>
            <person name="Ohm R.A."/>
            <person name="Pangilinan J."/>
            <person name="Pereira M.F."/>
            <person name="Perotto S."/>
            <person name="Peter M."/>
            <person name="Pfister S."/>
            <person name="Riley R."/>
            <person name="Sitrit Y."/>
            <person name="Stielow J.B."/>
            <person name="Szollosi G."/>
            <person name="Zifcakova L."/>
            <person name="Stursova M."/>
            <person name="Spatafora J.W."/>
            <person name="Tedersoo L."/>
            <person name="Vaario L.M."/>
            <person name="Yamada A."/>
            <person name="Yan M."/>
            <person name="Wang P."/>
            <person name="Xu J."/>
            <person name="Bruns T."/>
            <person name="Baldrian P."/>
            <person name="Vilgalys R."/>
            <person name="Dunand C."/>
            <person name="Henrissat B."/>
            <person name="Grigoriev I.V."/>
            <person name="Hibbett D."/>
            <person name="Nagy L.G."/>
            <person name="Martin F.M."/>
        </authorList>
    </citation>
    <scope>NUCLEOTIDE SEQUENCE</scope>
    <source>
        <strain evidence="2">UH-Tt-Lm1</strain>
    </source>
</reference>
<evidence type="ECO:0000313" key="3">
    <source>
        <dbReference type="Proteomes" id="UP000736335"/>
    </source>
</evidence>
<dbReference type="EMBL" id="WIUZ02000010">
    <property type="protein sequence ID" value="KAF9783554.1"/>
    <property type="molecule type" value="Genomic_DNA"/>
</dbReference>
<name>A0A9P6HDT3_9AGAM</name>
<sequence length="214" mass="23189">MPPVENEAPIPTPAPASTLADSNKENCGRCPMQPISQLVPIEEMVVDRAEDAPRVAKVESEVQRRHLTRLTVQDPTQASDEGDRGSLFNYVDSAANVVPPVLGMWDSEVCCPQSSFLLFTFPLLRNLFPSFATFATSFGTSSSSKLLPLRSFLSFTGASCSPELPPLHRSFLPFTGASSPSPELPPLHRSFLPFTGASSPSPELPLLQKTFPFA</sequence>
<gene>
    <name evidence="2" type="ORF">BJ322DRAFT_1110448</name>
</gene>
<organism evidence="2 3">
    <name type="scientific">Thelephora terrestris</name>
    <dbReference type="NCBI Taxonomy" id="56493"/>
    <lineage>
        <taxon>Eukaryota</taxon>
        <taxon>Fungi</taxon>
        <taxon>Dikarya</taxon>
        <taxon>Basidiomycota</taxon>
        <taxon>Agaricomycotina</taxon>
        <taxon>Agaricomycetes</taxon>
        <taxon>Thelephorales</taxon>
        <taxon>Thelephoraceae</taxon>
        <taxon>Thelephora</taxon>
    </lineage>
</organism>
<evidence type="ECO:0000256" key="1">
    <source>
        <dbReference type="SAM" id="MobiDB-lite"/>
    </source>
</evidence>
<keyword evidence="3" id="KW-1185">Reference proteome</keyword>
<accession>A0A9P6HDT3</accession>
<comment type="caution">
    <text evidence="2">The sequence shown here is derived from an EMBL/GenBank/DDBJ whole genome shotgun (WGS) entry which is preliminary data.</text>
</comment>
<evidence type="ECO:0000313" key="2">
    <source>
        <dbReference type="EMBL" id="KAF9783554.1"/>
    </source>
</evidence>
<protein>
    <submittedName>
        <fullName evidence="2">Uncharacterized protein</fullName>
    </submittedName>
</protein>
<proteinExistence type="predicted"/>
<reference evidence="2" key="2">
    <citation type="submission" date="2020-11" db="EMBL/GenBank/DDBJ databases">
        <authorList>
            <consortium name="DOE Joint Genome Institute"/>
            <person name="Kuo A."/>
            <person name="Miyauchi S."/>
            <person name="Kiss E."/>
            <person name="Drula E."/>
            <person name="Kohler A."/>
            <person name="Sanchez-Garcia M."/>
            <person name="Andreopoulos B."/>
            <person name="Barry K.W."/>
            <person name="Bonito G."/>
            <person name="Buee M."/>
            <person name="Carver A."/>
            <person name="Chen C."/>
            <person name="Cichocki N."/>
            <person name="Clum A."/>
            <person name="Culley D."/>
            <person name="Crous P.W."/>
            <person name="Fauchery L."/>
            <person name="Girlanda M."/>
            <person name="Hayes R."/>
            <person name="Keri Z."/>
            <person name="Labutti K."/>
            <person name="Lipzen A."/>
            <person name="Lombard V."/>
            <person name="Magnuson J."/>
            <person name="Maillard F."/>
            <person name="Morin E."/>
            <person name="Murat C."/>
            <person name="Nolan M."/>
            <person name="Ohm R."/>
            <person name="Pangilinan J."/>
            <person name="Pereira M."/>
            <person name="Perotto S."/>
            <person name="Peter M."/>
            <person name="Riley R."/>
            <person name="Sitrit Y."/>
            <person name="Stielow B."/>
            <person name="Szollosi G."/>
            <person name="Zifcakova L."/>
            <person name="Stursova M."/>
            <person name="Spatafora J.W."/>
            <person name="Tedersoo L."/>
            <person name="Vaario L.-M."/>
            <person name="Yamada A."/>
            <person name="Yan M."/>
            <person name="Wang P."/>
            <person name="Xu J."/>
            <person name="Bruns T."/>
            <person name="Baldrian P."/>
            <person name="Vilgalys R."/>
            <person name="Henrissat B."/>
            <person name="Grigoriev I.V."/>
            <person name="Hibbett D."/>
            <person name="Nagy L.G."/>
            <person name="Martin F.M."/>
        </authorList>
    </citation>
    <scope>NUCLEOTIDE SEQUENCE</scope>
    <source>
        <strain evidence="2">UH-Tt-Lm1</strain>
    </source>
</reference>
<dbReference type="Proteomes" id="UP000736335">
    <property type="component" value="Unassembled WGS sequence"/>
</dbReference>